<name>A0A368FKR3_ANCCA</name>
<proteinExistence type="predicted"/>
<comment type="caution">
    <text evidence="3">The sequence shown here is derived from an EMBL/GenBank/DDBJ whole genome shotgun (WGS) entry which is preliminary data.</text>
</comment>
<protein>
    <submittedName>
        <fullName evidence="3">Uncharacterized protein</fullName>
    </submittedName>
</protein>
<evidence type="ECO:0000256" key="2">
    <source>
        <dbReference type="SAM" id="Phobius"/>
    </source>
</evidence>
<evidence type="ECO:0000313" key="4">
    <source>
        <dbReference type="Proteomes" id="UP000252519"/>
    </source>
</evidence>
<keyword evidence="2" id="KW-0812">Transmembrane</keyword>
<feature type="compositionally biased region" description="Basic residues" evidence="1">
    <location>
        <begin position="86"/>
        <end position="107"/>
    </location>
</feature>
<sequence length="182" mass="20433">MLIVWLKTSILGINPEKHMAFADAVKHVKARQKLLDNLLMLTYLKVFCLLGGVSMALILQLWLIHCIILKKQEQPSDEESMDVTSKSRKSPRVKKAKQMPFAKKGKTKCQSQELKSVTAAPPPLFSSSSPLPTLDATPDAGDEKPPFASSPPRKSAPRLEPIQWPKRKKPEPSKSIHGWEWM</sequence>
<feature type="transmembrane region" description="Helical" evidence="2">
    <location>
        <begin position="43"/>
        <end position="64"/>
    </location>
</feature>
<evidence type="ECO:0000256" key="1">
    <source>
        <dbReference type="SAM" id="MobiDB-lite"/>
    </source>
</evidence>
<evidence type="ECO:0000313" key="3">
    <source>
        <dbReference type="EMBL" id="RCN32642.1"/>
    </source>
</evidence>
<gene>
    <name evidence="3" type="ORF">ANCCAN_21549</name>
</gene>
<dbReference type="Proteomes" id="UP000252519">
    <property type="component" value="Unassembled WGS sequence"/>
</dbReference>
<accession>A0A368FKR3</accession>
<organism evidence="3 4">
    <name type="scientific">Ancylostoma caninum</name>
    <name type="common">Dog hookworm</name>
    <dbReference type="NCBI Taxonomy" id="29170"/>
    <lineage>
        <taxon>Eukaryota</taxon>
        <taxon>Metazoa</taxon>
        <taxon>Ecdysozoa</taxon>
        <taxon>Nematoda</taxon>
        <taxon>Chromadorea</taxon>
        <taxon>Rhabditida</taxon>
        <taxon>Rhabditina</taxon>
        <taxon>Rhabditomorpha</taxon>
        <taxon>Strongyloidea</taxon>
        <taxon>Ancylostomatidae</taxon>
        <taxon>Ancylostomatinae</taxon>
        <taxon>Ancylostoma</taxon>
    </lineage>
</organism>
<keyword evidence="4" id="KW-1185">Reference proteome</keyword>
<feature type="region of interest" description="Disordered" evidence="1">
    <location>
        <begin position="77"/>
        <end position="182"/>
    </location>
</feature>
<keyword evidence="2" id="KW-0472">Membrane</keyword>
<reference evidence="3 4" key="1">
    <citation type="submission" date="2014-10" db="EMBL/GenBank/DDBJ databases">
        <title>Draft genome of the hookworm Ancylostoma caninum.</title>
        <authorList>
            <person name="Mitreva M."/>
        </authorList>
    </citation>
    <scope>NUCLEOTIDE SEQUENCE [LARGE SCALE GENOMIC DNA]</scope>
    <source>
        <strain evidence="3 4">Baltimore</strain>
    </source>
</reference>
<dbReference type="OrthoDB" id="10580153at2759"/>
<dbReference type="AlphaFoldDB" id="A0A368FKR3"/>
<keyword evidence="2" id="KW-1133">Transmembrane helix</keyword>
<dbReference type="EMBL" id="JOJR01001054">
    <property type="protein sequence ID" value="RCN32642.1"/>
    <property type="molecule type" value="Genomic_DNA"/>
</dbReference>